<dbReference type="AlphaFoldDB" id="Q38EZ1"/>
<evidence type="ECO:0000313" key="2">
    <source>
        <dbReference type="Proteomes" id="UP000008524"/>
    </source>
</evidence>
<name>Q38EZ1_TRYB2</name>
<dbReference type="GeneID" id="3660150"/>
<dbReference type="KEGG" id="tbr:Tb09.160.4140"/>
<dbReference type="RefSeq" id="XP_826959.1">
    <property type="nucleotide sequence ID" value="XM_821866.1"/>
</dbReference>
<proteinExistence type="predicted"/>
<organism evidence="1 2">
    <name type="scientific">Trypanosoma brucei brucei (strain 927/4 GUTat10.1)</name>
    <dbReference type="NCBI Taxonomy" id="185431"/>
    <lineage>
        <taxon>Eukaryota</taxon>
        <taxon>Discoba</taxon>
        <taxon>Euglenozoa</taxon>
        <taxon>Kinetoplastea</taxon>
        <taxon>Metakinetoplastina</taxon>
        <taxon>Trypanosomatida</taxon>
        <taxon>Trypanosomatidae</taxon>
        <taxon>Trypanosoma</taxon>
    </lineage>
</organism>
<reference evidence="1 2" key="1">
    <citation type="journal article" date="2005" name="Science">
        <title>Comparative genomics of trypanosomatid parasitic protozoa.</title>
        <authorList>
            <person name="El-Sayed N.M."/>
            <person name="Myler P.J."/>
            <person name="Blandin G."/>
            <person name="Berriman M."/>
            <person name="Crabtree J."/>
            <person name="Aggarwal G."/>
            <person name="Caler E."/>
            <person name="Renauld H."/>
            <person name="Worthey E.A."/>
            <person name="Hertz-Fowler C."/>
            <person name="Ghedin E."/>
            <person name="Peacock C."/>
            <person name="Bartholomeu D.C."/>
            <person name="Haas B.J."/>
            <person name="Tran A.N."/>
            <person name="Wortman J.R."/>
            <person name="Alsmark U.C."/>
            <person name="Angiuoli S."/>
            <person name="Anupama A."/>
            <person name="Badger J."/>
            <person name="Bringaud F."/>
            <person name="Cadag E."/>
            <person name="Carlton J.M."/>
            <person name="Cerqueira G.C."/>
            <person name="Creasy T."/>
            <person name="Delcher A.L."/>
            <person name="Djikeng A."/>
            <person name="Embley T.M."/>
            <person name="Hauser C."/>
            <person name="Ivens A.C."/>
            <person name="Kummerfeld S.K."/>
            <person name="Pereira-Leal J.B."/>
            <person name="Nilsson D."/>
            <person name="Peterson J."/>
            <person name="Salzberg S.L."/>
            <person name="Shallom J."/>
            <person name="Silva J.C."/>
            <person name="Sundaram J."/>
            <person name="Westenberger S."/>
            <person name="White O."/>
            <person name="Melville S.E."/>
            <person name="Donelson J.E."/>
            <person name="Andersson B."/>
            <person name="Stuart K.D."/>
            <person name="Hall N."/>
        </authorList>
    </citation>
    <scope>NUCLEOTIDE SEQUENCE [LARGE SCALE GENOMIC DNA]</scope>
    <source>
        <strain evidence="1 2">927/4 GUTat10.1</strain>
    </source>
</reference>
<dbReference type="Proteomes" id="UP000008524">
    <property type="component" value="Chromosome 9"/>
</dbReference>
<evidence type="ECO:0000313" key="1">
    <source>
        <dbReference type="EMBL" id="EAN76629.1"/>
    </source>
</evidence>
<protein>
    <submittedName>
        <fullName evidence="1">Uncharacterized protein</fullName>
    </submittedName>
</protein>
<accession>Q38EZ1</accession>
<reference evidence="1 2" key="2">
    <citation type="journal article" date="2005" name="Science">
        <title>The genome of the African trypanosome Trypanosoma brucei.</title>
        <authorList>
            <person name="Berriman M."/>
            <person name="Ghedin E."/>
            <person name="Hertz-Fowler C."/>
            <person name="Blandin G."/>
            <person name="Renauld H."/>
            <person name="Bartholomeu D.C."/>
            <person name="Lennard N.J."/>
            <person name="Caler E."/>
            <person name="Hamlin N.E."/>
            <person name="Haas B."/>
            <person name="Bohme U."/>
            <person name="Hannick L."/>
            <person name="Aslett M.A."/>
            <person name="Shallom J."/>
            <person name="Marcello L."/>
            <person name="Hou L."/>
            <person name="Wickstead B."/>
            <person name="Alsmark U.C."/>
            <person name="Arrowsmith C."/>
            <person name="Atkin R.J."/>
            <person name="Barron A.J."/>
            <person name="Bringaud F."/>
            <person name="Brooks K."/>
            <person name="Carrington M."/>
            <person name="Cherevach I."/>
            <person name="Chillingworth T.J."/>
            <person name="Churcher C."/>
            <person name="Clark L.N."/>
            <person name="Corton C.H."/>
            <person name="Cronin A."/>
            <person name="Davies R.M."/>
            <person name="Doggett J."/>
            <person name="Djikeng A."/>
            <person name="Feldblyum T."/>
            <person name="Field M.C."/>
            <person name="Fraser A."/>
            <person name="Goodhead I."/>
            <person name="Hance Z."/>
            <person name="Harper D."/>
            <person name="Harris B.R."/>
            <person name="Hauser H."/>
            <person name="Hostetler J."/>
            <person name="Ivens A."/>
            <person name="Jagels K."/>
            <person name="Johnson D."/>
            <person name="Johnson J."/>
            <person name="Jones K."/>
            <person name="Kerhornou A.X."/>
            <person name="Koo H."/>
            <person name="Larke N."/>
            <person name="Landfear S."/>
            <person name="Larkin C."/>
            <person name="Leech V."/>
            <person name="Line A."/>
            <person name="Lord A."/>
            <person name="Macleod A."/>
            <person name="Mooney P.J."/>
            <person name="Moule S."/>
            <person name="Martin D.M."/>
            <person name="Morgan G.W."/>
            <person name="Mungall K."/>
            <person name="Norbertczak H."/>
            <person name="Ormond D."/>
            <person name="Pai G."/>
            <person name="Peacock C.S."/>
            <person name="Peterson J."/>
            <person name="Quail M.A."/>
            <person name="Rabbinowitsch E."/>
            <person name="Rajandream M.A."/>
            <person name="Reitter C."/>
            <person name="Salzberg S.L."/>
            <person name="Sanders M."/>
            <person name="Schobel S."/>
            <person name="Sharp S."/>
            <person name="Simmonds M."/>
            <person name="Simpson A.J."/>
            <person name="Tallon L."/>
            <person name="Turner C.M."/>
            <person name="Tait A."/>
            <person name="Tivey A.R."/>
            <person name="Van Aken S."/>
            <person name="Walker D."/>
            <person name="Wanless D."/>
            <person name="Wang S."/>
            <person name="White B."/>
            <person name="White O."/>
            <person name="Whitehead S."/>
            <person name="Woodward J."/>
            <person name="Wortman J."/>
            <person name="Adams M.D."/>
            <person name="Embley T.M."/>
            <person name="Gull K."/>
            <person name="Ullu E."/>
            <person name="Barry J.D."/>
            <person name="Fairlamb A.H."/>
            <person name="Opperdoes F."/>
            <person name="Barrell B.G."/>
            <person name="Donelson J.E."/>
            <person name="Hall N."/>
            <person name="Fraser C.M."/>
            <person name="Melville S.E."/>
            <person name="El-Sayed N.M."/>
        </authorList>
    </citation>
    <scope>NUCLEOTIDE SEQUENCE [LARGE SCALE GENOMIC DNA]</scope>
    <source>
        <strain evidence="1 2">927/4 GUTat10.1</strain>
    </source>
</reference>
<dbReference type="InParanoid" id="Q38EZ1"/>
<gene>
    <name evidence="1" type="ORF">Tb09.160.4140</name>
</gene>
<keyword evidence="2" id="KW-1185">Reference proteome</keyword>
<dbReference type="EMBL" id="CM000207">
    <property type="protein sequence ID" value="EAN76629.1"/>
    <property type="molecule type" value="Genomic_DNA"/>
</dbReference>
<sequence>MRRRVDKHGCIKNKETKMLKTAMVQIICNNNNRVRNNTPFTESDGK</sequence>
<dbReference type="PaxDb" id="5691-EAN76629"/>